<keyword evidence="4" id="KW-0804">Transcription</keyword>
<dbReference type="EMBL" id="LDYG01000026">
    <property type="protein sequence ID" value="KUP06843.1"/>
    <property type="molecule type" value="Genomic_DNA"/>
</dbReference>
<dbReference type="PATRIC" id="fig|1150625.3.peg.1488"/>
<dbReference type="RefSeq" id="WP_059350886.1">
    <property type="nucleotide sequence ID" value="NZ_LDYG01000026.1"/>
</dbReference>
<proteinExistence type="predicted"/>
<dbReference type="PANTHER" id="PTHR43479">
    <property type="entry name" value="ACREF/ENVCD OPERON REPRESSOR-RELATED"/>
    <property type="match status" value="1"/>
</dbReference>
<dbReference type="GO" id="GO:0045892">
    <property type="term" value="P:negative regulation of DNA-templated transcription"/>
    <property type="evidence" value="ECO:0007669"/>
    <property type="project" value="UniProtKB-ARBA"/>
</dbReference>
<dbReference type="Proteomes" id="UP000074108">
    <property type="component" value="Unassembled WGS sequence"/>
</dbReference>
<reference evidence="7 8" key="1">
    <citation type="journal article" date="2016" name="Front. Microbiol.">
        <title>Microevolution Analysis of Bacillus coahuilensis Unveils Differences in Phosphorus Acquisition Strategies and Their Regulation.</title>
        <authorList>
            <person name="Gomez-Lunar Z."/>
            <person name="Hernandez-Gonzalez I."/>
            <person name="Rodriguez-Torres M.D."/>
            <person name="Souza V."/>
            <person name="Olmedo-Alvarez G."/>
        </authorList>
    </citation>
    <scope>NUCLEOTIDE SEQUENCE [LARGE SCALE GENOMIC DNA]</scope>
    <source>
        <strain evidence="8">p1.1.43</strain>
    </source>
</reference>
<dbReference type="InterPro" id="IPR050624">
    <property type="entry name" value="HTH-type_Tx_Regulator"/>
</dbReference>
<keyword evidence="1" id="KW-0678">Repressor</keyword>
<feature type="domain" description="HTH tetR-type" evidence="6">
    <location>
        <begin position="1"/>
        <end position="61"/>
    </location>
</feature>
<dbReference type="FunFam" id="1.10.10.60:FF:000141">
    <property type="entry name" value="TetR family transcriptional regulator"/>
    <property type="match status" value="1"/>
</dbReference>
<dbReference type="InterPro" id="IPR009057">
    <property type="entry name" value="Homeodomain-like_sf"/>
</dbReference>
<evidence type="ECO:0000256" key="4">
    <source>
        <dbReference type="ARBA" id="ARBA00023163"/>
    </source>
</evidence>
<name>A0A147K939_9BACI</name>
<accession>A0A147K939</accession>
<dbReference type="PRINTS" id="PR00455">
    <property type="entry name" value="HTHTETR"/>
</dbReference>
<comment type="caution">
    <text evidence="7">The sequence shown here is derived from an EMBL/GenBank/DDBJ whole genome shotgun (WGS) entry which is preliminary data.</text>
</comment>
<evidence type="ECO:0000313" key="7">
    <source>
        <dbReference type="EMBL" id="KUP06843.1"/>
    </source>
</evidence>
<sequence>MDKRQQILEAATKLFAINGYTATSMQQIADEIGISKGSVYFYFPSKEDLIISIYEHYQQIVFERSFVVSLQKELSTEEKLIKQFSVQFEGMFEYRSYMIMHMRGEGPKNNEKIKGLEHRMRGRFFSWLNEAIYDLFGDEITPYKWDLLWMSQSLYTAYMTLYLSEDHEISSDDLARHMVTHIRMYGEVYLKGESKPLLDHTKMEKFFVKKDKQGSFVQFEEREKIWRRLVDEIVSHPLPQEVQKELLACVEKISVEIKKEKPDKLIVKALFNMIIQESSLKKTATQLYKLL</sequence>
<feature type="DNA-binding region" description="H-T-H motif" evidence="5">
    <location>
        <begin position="24"/>
        <end position="43"/>
    </location>
</feature>
<gene>
    <name evidence="7" type="ORF">Q75_07095</name>
</gene>
<dbReference type="Pfam" id="PF00440">
    <property type="entry name" value="TetR_N"/>
    <property type="match status" value="1"/>
</dbReference>
<dbReference type="SUPFAM" id="SSF46689">
    <property type="entry name" value="Homeodomain-like"/>
    <property type="match status" value="1"/>
</dbReference>
<dbReference type="STRING" id="1150625.Q75_07095"/>
<evidence type="ECO:0000256" key="2">
    <source>
        <dbReference type="ARBA" id="ARBA00023015"/>
    </source>
</evidence>
<organism evidence="7 8">
    <name type="scientific">Bacillus coahuilensis p1.1.43</name>
    <dbReference type="NCBI Taxonomy" id="1150625"/>
    <lineage>
        <taxon>Bacteria</taxon>
        <taxon>Bacillati</taxon>
        <taxon>Bacillota</taxon>
        <taxon>Bacilli</taxon>
        <taxon>Bacillales</taxon>
        <taxon>Bacillaceae</taxon>
        <taxon>Bacillus</taxon>
    </lineage>
</organism>
<evidence type="ECO:0000256" key="5">
    <source>
        <dbReference type="PROSITE-ProRule" id="PRU00335"/>
    </source>
</evidence>
<dbReference type="PROSITE" id="PS01081">
    <property type="entry name" value="HTH_TETR_1"/>
    <property type="match status" value="1"/>
</dbReference>
<dbReference type="Gene3D" id="1.10.357.10">
    <property type="entry name" value="Tetracycline Repressor, domain 2"/>
    <property type="match status" value="1"/>
</dbReference>
<evidence type="ECO:0000313" key="8">
    <source>
        <dbReference type="Proteomes" id="UP000074108"/>
    </source>
</evidence>
<dbReference type="PANTHER" id="PTHR43479:SF22">
    <property type="entry name" value="TRANSCRIPTIONAL REGULATOR, TETR FAMILY"/>
    <property type="match status" value="1"/>
</dbReference>
<keyword evidence="8" id="KW-1185">Reference proteome</keyword>
<dbReference type="AlphaFoldDB" id="A0A147K939"/>
<keyword evidence="3 5" id="KW-0238">DNA-binding</keyword>
<dbReference type="OrthoDB" id="9812993at2"/>
<evidence type="ECO:0000256" key="3">
    <source>
        <dbReference type="ARBA" id="ARBA00023125"/>
    </source>
</evidence>
<keyword evidence="2" id="KW-0805">Transcription regulation</keyword>
<evidence type="ECO:0000256" key="1">
    <source>
        <dbReference type="ARBA" id="ARBA00022491"/>
    </source>
</evidence>
<dbReference type="GO" id="GO:0003677">
    <property type="term" value="F:DNA binding"/>
    <property type="evidence" value="ECO:0007669"/>
    <property type="project" value="UniProtKB-UniRule"/>
</dbReference>
<dbReference type="PROSITE" id="PS50977">
    <property type="entry name" value="HTH_TETR_2"/>
    <property type="match status" value="1"/>
</dbReference>
<dbReference type="InterPro" id="IPR023772">
    <property type="entry name" value="DNA-bd_HTH_TetR-type_CS"/>
</dbReference>
<dbReference type="InterPro" id="IPR001647">
    <property type="entry name" value="HTH_TetR"/>
</dbReference>
<evidence type="ECO:0000259" key="6">
    <source>
        <dbReference type="PROSITE" id="PS50977"/>
    </source>
</evidence>
<protein>
    <submittedName>
        <fullName evidence="7">TetR family transcriptional regulator</fullName>
    </submittedName>
</protein>